<reference evidence="1 2" key="1">
    <citation type="journal article" date="2021" name="Front. Genet.">
        <title>Chromosome-Level Genome Assembly Reveals Significant Gene Expansion in the Toll and IMD Signaling Pathways of Dendrolimus kikuchii.</title>
        <authorList>
            <person name="Zhou J."/>
            <person name="Wu P."/>
            <person name="Xiong Z."/>
            <person name="Liu N."/>
            <person name="Zhao N."/>
            <person name="Ji M."/>
            <person name="Qiu Y."/>
            <person name="Yang B."/>
        </authorList>
    </citation>
    <scope>NUCLEOTIDE SEQUENCE [LARGE SCALE GENOMIC DNA]</scope>
    <source>
        <strain evidence="1">Ann1</strain>
    </source>
</reference>
<name>A0ACC1CY08_9NEOP</name>
<evidence type="ECO:0000313" key="1">
    <source>
        <dbReference type="EMBL" id="KAJ0176233.1"/>
    </source>
</evidence>
<accession>A0ACC1CY08</accession>
<proteinExistence type="predicted"/>
<sequence>MSFSNKVVVVTGASSGIGAAIAIKFAEQKAKVVLVGRNELKISKISKKCEEGGGEPLVILGDITNNDVAKKIVSDTINKFGKLDILVNNAGIGTPVTITDSLAMEVFDKVMATNLRSAVNMSHLYVGYLEETKRNIVNISSIAGTIPMDAPNFSYCAWKAALGHITRCLALDLASKGIRINSVNPGFVKTDILENSGINYNSFEVWNRCKNLTVLDKIADPEEIADFVLFLTSDKAKSMTGSIYVADNGTLLKRF</sequence>
<keyword evidence="2" id="KW-1185">Reference proteome</keyword>
<gene>
    <name evidence="1" type="ORF">K1T71_008407</name>
</gene>
<protein>
    <submittedName>
        <fullName evidence="1">Uncharacterized protein</fullName>
    </submittedName>
</protein>
<organism evidence="1 2">
    <name type="scientific">Dendrolimus kikuchii</name>
    <dbReference type="NCBI Taxonomy" id="765133"/>
    <lineage>
        <taxon>Eukaryota</taxon>
        <taxon>Metazoa</taxon>
        <taxon>Ecdysozoa</taxon>
        <taxon>Arthropoda</taxon>
        <taxon>Hexapoda</taxon>
        <taxon>Insecta</taxon>
        <taxon>Pterygota</taxon>
        <taxon>Neoptera</taxon>
        <taxon>Endopterygota</taxon>
        <taxon>Lepidoptera</taxon>
        <taxon>Glossata</taxon>
        <taxon>Ditrysia</taxon>
        <taxon>Bombycoidea</taxon>
        <taxon>Lasiocampidae</taxon>
        <taxon>Dendrolimus</taxon>
    </lineage>
</organism>
<dbReference type="EMBL" id="CM034400">
    <property type="protein sequence ID" value="KAJ0176233.1"/>
    <property type="molecule type" value="Genomic_DNA"/>
</dbReference>
<dbReference type="Proteomes" id="UP000824533">
    <property type="component" value="Linkage Group LG14"/>
</dbReference>
<comment type="caution">
    <text evidence="1">The sequence shown here is derived from an EMBL/GenBank/DDBJ whole genome shotgun (WGS) entry which is preliminary data.</text>
</comment>
<evidence type="ECO:0000313" key="2">
    <source>
        <dbReference type="Proteomes" id="UP000824533"/>
    </source>
</evidence>